<dbReference type="Gene3D" id="3.40.50.1000">
    <property type="entry name" value="HAD superfamily/HAD-like"/>
    <property type="match status" value="1"/>
</dbReference>
<evidence type="ECO:0000256" key="1">
    <source>
        <dbReference type="ARBA" id="ARBA00022723"/>
    </source>
</evidence>
<dbReference type="PaxDb" id="1286170-RORB6_01860"/>
<keyword evidence="2" id="KW-0378">Hydrolase</keyword>
<sequence length="220" mass="23616">MSIKAVIFDMDGVIIDSEALWRQAQREALASWGATVSEEECETLTKGKRLDDIARVWCRHCRLAIAPQQLEALILQRIVGLITAKGAAMSGVNETLAHFRGLGYRIALATSSSHQVISAVLDKLSLRSCFDVISSADDEAWGKPHPAVYLSTLGKLGLSAGECLVIEDSFHGFCAAQAAGIATVVIAPDCQHPRFAAAVARHRSLPELLQTRSEPALALG</sequence>
<keyword evidence="1" id="KW-0479">Metal-binding</keyword>
<evidence type="ECO:0000313" key="3">
    <source>
        <dbReference type="EMBL" id="UXE39835.1"/>
    </source>
</evidence>
<dbReference type="eggNOG" id="COG0637">
    <property type="taxonomic scope" value="Bacteria"/>
</dbReference>
<dbReference type="SUPFAM" id="SSF56784">
    <property type="entry name" value="HAD-like"/>
    <property type="match status" value="1"/>
</dbReference>
<dbReference type="RefSeq" id="WP_015583875.1">
    <property type="nucleotide sequence ID" value="NZ_ABDFAB020000014.1"/>
</dbReference>
<reference evidence="3" key="2">
    <citation type="submission" date="2022-09" db="EMBL/GenBank/DDBJ databases">
        <title>Multidrug resistance Raoultella ornithinolytica Strain MQB_Silv_108.</title>
        <authorList>
            <person name="Quintela-Baluja M."/>
        </authorList>
    </citation>
    <scope>NUCLEOTIDE SEQUENCE</scope>
    <source>
        <strain evidence="3">MQB_Silv_108</strain>
    </source>
</reference>
<evidence type="ECO:0000313" key="4">
    <source>
        <dbReference type="Proteomes" id="UP000229713"/>
    </source>
</evidence>
<dbReference type="EMBL" id="NKYI01000025">
    <property type="protein sequence ID" value="PIK83047.1"/>
    <property type="molecule type" value="Genomic_DNA"/>
</dbReference>
<protein>
    <submittedName>
        <fullName evidence="2">HAD family hydrolase</fullName>
    </submittedName>
    <submittedName>
        <fullName evidence="3">HAD-IA family hydrolase</fullName>
    </submittedName>
</protein>
<dbReference type="GO" id="GO:0016787">
    <property type="term" value="F:hydrolase activity"/>
    <property type="evidence" value="ECO:0007669"/>
    <property type="project" value="UniProtKB-KW"/>
</dbReference>
<reference evidence="2 4" key="1">
    <citation type="submission" date="2017-07" db="EMBL/GenBank/DDBJ databases">
        <title>Raoultella ornithinolytica strain HH3 draft genome.</title>
        <authorList>
            <person name="Duceppe M.-O."/>
            <person name="Huang H."/>
            <person name="Phipps-Todd B."/>
        </authorList>
    </citation>
    <scope>NUCLEOTIDE SEQUENCE [LARGE SCALE GENOMIC DNA]</scope>
    <source>
        <strain evidence="2 4">HH3</strain>
    </source>
</reference>
<dbReference type="NCBIfam" id="TIGR01509">
    <property type="entry name" value="HAD-SF-IA-v3"/>
    <property type="match status" value="1"/>
</dbReference>
<organism evidence="2 4">
    <name type="scientific">Raoultella ornithinolytica</name>
    <name type="common">Klebsiella ornithinolytica</name>
    <dbReference type="NCBI Taxonomy" id="54291"/>
    <lineage>
        <taxon>Bacteria</taxon>
        <taxon>Pseudomonadati</taxon>
        <taxon>Pseudomonadota</taxon>
        <taxon>Gammaproteobacteria</taxon>
        <taxon>Enterobacterales</taxon>
        <taxon>Enterobacteriaceae</taxon>
        <taxon>Klebsiella/Raoultella group</taxon>
        <taxon>Raoultella</taxon>
    </lineage>
</organism>
<dbReference type="InterPro" id="IPR023198">
    <property type="entry name" value="PGP-like_dom2"/>
</dbReference>
<dbReference type="InterPro" id="IPR006439">
    <property type="entry name" value="HAD-SF_hydro_IA"/>
</dbReference>
<evidence type="ECO:0000313" key="2">
    <source>
        <dbReference type="EMBL" id="PIK83047.1"/>
    </source>
</evidence>
<dbReference type="SFLD" id="SFLDG01129">
    <property type="entry name" value="C1.5:_HAD__Beta-PGM__Phosphata"/>
    <property type="match status" value="1"/>
</dbReference>
<name>A0A1Y6GK03_RAOOR</name>
<dbReference type="SFLD" id="SFLDG01135">
    <property type="entry name" value="C1.5.6:_HAD__Beta-PGM__Phospha"/>
    <property type="match status" value="1"/>
</dbReference>
<accession>A0A1Y6GK03</accession>
<dbReference type="PRINTS" id="PR00413">
    <property type="entry name" value="HADHALOGNASE"/>
</dbReference>
<dbReference type="PANTHER" id="PTHR18901">
    <property type="entry name" value="2-DEOXYGLUCOSE-6-PHOSPHATE PHOSPHATASE 2"/>
    <property type="match status" value="1"/>
</dbReference>
<dbReference type="Proteomes" id="UP000229713">
    <property type="component" value="Unassembled WGS sequence"/>
</dbReference>
<dbReference type="Gene3D" id="1.10.150.240">
    <property type="entry name" value="Putative phosphatase, domain 2"/>
    <property type="match status" value="1"/>
</dbReference>
<gene>
    <name evidence="2" type="ORF">CFY86_18200</name>
    <name evidence="3" type="ORF">N2J37_08870</name>
</gene>
<dbReference type="Proteomes" id="UP001064206">
    <property type="component" value="Chromosome"/>
</dbReference>
<dbReference type="EMBL" id="CP104450">
    <property type="protein sequence ID" value="UXE39835.1"/>
    <property type="molecule type" value="Genomic_DNA"/>
</dbReference>
<dbReference type="InterPro" id="IPR023214">
    <property type="entry name" value="HAD_sf"/>
</dbReference>
<dbReference type="InterPro" id="IPR036412">
    <property type="entry name" value="HAD-like_sf"/>
</dbReference>
<dbReference type="AlphaFoldDB" id="A0A1Y6GK03"/>
<dbReference type="STRING" id="54291.TE10_19445"/>
<dbReference type="GO" id="GO:0046872">
    <property type="term" value="F:metal ion binding"/>
    <property type="evidence" value="ECO:0007669"/>
    <property type="project" value="UniProtKB-KW"/>
</dbReference>
<dbReference type="SFLD" id="SFLDS00003">
    <property type="entry name" value="Haloacid_Dehalogenase"/>
    <property type="match status" value="1"/>
</dbReference>
<dbReference type="CDD" id="cd07505">
    <property type="entry name" value="HAD_BPGM-like"/>
    <property type="match status" value="1"/>
</dbReference>
<dbReference type="PANTHER" id="PTHR18901:SF38">
    <property type="entry name" value="PSEUDOURIDINE-5'-PHOSPHATASE"/>
    <property type="match status" value="1"/>
</dbReference>
<dbReference type="Pfam" id="PF00702">
    <property type="entry name" value="Hydrolase"/>
    <property type="match status" value="1"/>
</dbReference>
<proteinExistence type="predicted"/>